<dbReference type="Pfam" id="PF02209">
    <property type="entry name" value="VHP"/>
    <property type="match status" value="1"/>
</dbReference>
<dbReference type="AlphaFoldDB" id="A0A9W7EVY8"/>
<dbReference type="Proteomes" id="UP001165085">
    <property type="component" value="Unassembled WGS sequence"/>
</dbReference>
<dbReference type="InterPro" id="IPR028011">
    <property type="entry name" value="DUF4476"/>
</dbReference>
<protein>
    <recommendedName>
        <fullName evidence="1">HP domain-containing protein</fullName>
    </recommendedName>
</protein>
<dbReference type="SUPFAM" id="SSF47050">
    <property type="entry name" value="VHP, Villin headpiece domain"/>
    <property type="match status" value="1"/>
</dbReference>
<evidence type="ECO:0000259" key="1">
    <source>
        <dbReference type="PROSITE" id="PS51089"/>
    </source>
</evidence>
<dbReference type="SMART" id="SM00153">
    <property type="entry name" value="VHP"/>
    <property type="match status" value="1"/>
</dbReference>
<dbReference type="Gene3D" id="1.10.950.10">
    <property type="entry name" value="Villin headpiece domain"/>
    <property type="match status" value="1"/>
</dbReference>
<dbReference type="PROSITE" id="PS51089">
    <property type="entry name" value="HP"/>
    <property type="match status" value="1"/>
</dbReference>
<evidence type="ECO:0000313" key="3">
    <source>
        <dbReference type="Proteomes" id="UP001165085"/>
    </source>
</evidence>
<comment type="caution">
    <text evidence="2">The sequence shown here is derived from an EMBL/GenBank/DDBJ whole genome shotgun (WGS) entry which is preliminary data.</text>
</comment>
<dbReference type="EMBL" id="BRXY01000432">
    <property type="protein sequence ID" value="GMH94594.1"/>
    <property type="molecule type" value="Genomic_DNA"/>
</dbReference>
<dbReference type="InterPro" id="IPR036886">
    <property type="entry name" value="Villin_headpiece_dom_sf"/>
</dbReference>
<accession>A0A9W7EVY8</accession>
<proteinExistence type="predicted"/>
<gene>
    <name evidence="2" type="ORF">TrST_g12638</name>
</gene>
<evidence type="ECO:0000313" key="2">
    <source>
        <dbReference type="EMBL" id="GMH94594.1"/>
    </source>
</evidence>
<keyword evidence="3" id="KW-1185">Reference proteome</keyword>
<dbReference type="OrthoDB" id="197273at2759"/>
<feature type="domain" description="HP" evidence="1">
    <location>
        <begin position="166"/>
        <end position="235"/>
    </location>
</feature>
<sequence length="235" mass="25977">MSGLVDDLIPESELQASIGRLGNLGNDKDRLRTLRQLATSFTFTCAQIASLLSTCQFSTSAVSSAQLLYGRAVDKDDWEKVCDGLKWKEEKDEFTLWIGEQIRLSDTIEEETTTRVVAGQVVKGTLDQRKLDMEAAKKQQAVDNAKVLQQVAQETTLNEGVNTISLSAPKVETVVELSASTTNAQVMEAAKSSGKDREMQLSDEEFQGVFGVSKEEFKGNAGWKQMELKKKHGFF</sequence>
<name>A0A9W7EVY8_9STRA</name>
<organism evidence="2 3">
    <name type="scientific">Triparma strigata</name>
    <dbReference type="NCBI Taxonomy" id="1606541"/>
    <lineage>
        <taxon>Eukaryota</taxon>
        <taxon>Sar</taxon>
        <taxon>Stramenopiles</taxon>
        <taxon>Ochrophyta</taxon>
        <taxon>Bolidophyceae</taxon>
        <taxon>Parmales</taxon>
        <taxon>Triparmaceae</taxon>
        <taxon>Triparma</taxon>
    </lineage>
</organism>
<dbReference type="GO" id="GO:0007010">
    <property type="term" value="P:cytoskeleton organization"/>
    <property type="evidence" value="ECO:0007669"/>
    <property type="project" value="InterPro"/>
</dbReference>
<dbReference type="GO" id="GO:0003779">
    <property type="term" value="F:actin binding"/>
    <property type="evidence" value="ECO:0007669"/>
    <property type="project" value="InterPro"/>
</dbReference>
<dbReference type="InterPro" id="IPR003128">
    <property type="entry name" value="Villin_headpiece"/>
</dbReference>
<reference evidence="3" key="1">
    <citation type="journal article" date="2023" name="Commun. Biol.">
        <title>Genome analysis of Parmales, the sister group of diatoms, reveals the evolutionary specialization of diatoms from phago-mixotrophs to photoautotrophs.</title>
        <authorList>
            <person name="Ban H."/>
            <person name="Sato S."/>
            <person name="Yoshikawa S."/>
            <person name="Yamada K."/>
            <person name="Nakamura Y."/>
            <person name="Ichinomiya M."/>
            <person name="Sato N."/>
            <person name="Blanc-Mathieu R."/>
            <person name="Endo H."/>
            <person name="Kuwata A."/>
            <person name="Ogata H."/>
        </authorList>
    </citation>
    <scope>NUCLEOTIDE SEQUENCE [LARGE SCALE GENOMIC DNA]</scope>
    <source>
        <strain evidence="3">NIES 3701</strain>
    </source>
</reference>
<dbReference type="Pfam" id="PF14771">
    <property type="entry name" value="DUF4476"/>
    <property type="match status" value="1"/>
</dbReference>